<evidence type="ECO:0000313" key="2">
    <source>
        <dbReference type="Proteomes" id="UP000001072"/>
    </source>
</evidence>
<dbReference type="AlphaFoldDB" id="F4RV86"/>
<protein>
    <submittedName>
        <fullName evidence="1">Uncharacterized protein</fullName>
    </submittedName>
</protein>
<name>F4RV86_MELLP</name>
<organism evidence="2">
    <name type="scientific">Melampsora larici-populina (strain 98AG31 / pathotype 3-4-7)</name>
    <name type="common">Poplar leaf rust fungus</name>
    <dbReference type="NCBI Taxonomy" id="747676"/>
    <lineage>
        <taxon>Eukaryota</taxon>
        <taxon>Fungi</taxon>
        <taxon>Dikarya</taxon>
        <taxon>Basidiomycota</taxon>
        <taxon>Pucciniomycotina</taxon>
        <taxon>Pucciniomycetes</taxon>
        <taxon>Pucciniales</taxon>
        <taxon>Melampsoraceae</taxon>
        <taxon>Melampsora</taxon>
    </lineage>
</organism>
<keyword evidence="2" id="KW-1185">Reference proteome</keyword>
<dbReference type="InParanoid" id="F4RV86"/>
<dbReference type="HOGENOM" id="CLU_1038576_0_0_1"/>
<accession>F4RV86</accession>
<dbReference type="RefSeq" id="XP_007413026.1">
    <property type="nucleotide sequence ID" value="XM_007412964.1"/>
</dbReference>
<dbReference type="VEuPathDB" id="FungiDB:MELLADRAFT_109073"/>
<dbReference type="KEGG" id="mlr:MELLADRAFT_109073"/>
<gene>
    <name evidence="1" type="ORF">MELLADRAFT_109073</name>
</gene>
<proteinExistence type="predicted"/>
<reference evidence="2" key="1">
    <citation type="journal article" date="2011" name="Proc. Natl. Acad. Sci. U.S.A.">
        <title>Obligate biotrophy features unraveled by the genomic analysis of rust fungi.</title>
        <authorList>
            <person name="Duplessis S."/>
            <person name="Cuomo C.A."/>
            <person name="Lin Y.-C."/>
            <person name="Aerts A."/>
            <person name="Tisserant E."/>
            <person name="Veneault-Fourrey C."/>
            <person name="Joly D.L."/>
            <person name="Hacquard S."/>
            <person name="Amselem J."/>
            <person name="Cantarel B.L."/>
            <person name="Chiu R."/>
            <person name="Coutinho P.M."/>
            <person name="Feau N."/>
            <person name="Field M."/>
            <person name="Frey P."/>
            <person name="Gelhaye E."/>
            <person name="Goldberg J."/>
            <person name="Grabherr M.G."/>
            <person name="Kodira C.D."/>
            <person name="Kohler A."/>
            <person name="Kuees U."/>
            <person name="Lindquist E.A."/>
            <person name="Lucas S.M."/>
            <person name="Mago R."/>
            <person name="Mauceli E."/>
            <person name="Morin E."/>
            <person name="Murat C."/>
            <person name="Pangilinan J.L."/>
            <person name="Park R."/>
            <person name="Pearson M."/>
            <person name="Quesneville H."/>
            <person name="Rouhier N."/>
            <person name="Sakthikumar S."/>
            <person name="Salamov A.A."/>
            <person name="Schmutz J."/>
            <person name="Selles B."/>
            <person name="Shapiro H."/>
            <person name="Tanguay P."/>
            <person name="Tuskan G.A."/>
            <person name="Henrissat B."/>
            <person name="Van de Peer Y."/>
            <person name="Rouze P."/>
            <person name="Ellis J.G."/>
            <person name="Dodds P.N."/>
            <person name="Schein J.E."/>
            <person name="Zhong S."/>
            <person name="Hamelin R.C."/>
            <person name="Grigoriev I.V."/>
            <person name="Szabo L.J."/>
            <person name="Martin F."/>
        </authorList>
    </citation>
    <scope>NUCLEOTIDE SEQUENCE [LARGE SCALE GENOMIC DNA]</scope>
    <source>
        <strain evidence="2">98AG31 / pathotype 3-4-7</strain>
    </source>
</reference>
<evidence type="ECO:0000313" key="1">
    <source>
        <dbReference type="EMBL" id="EGG03579.1"/>
    </source>
</evidence>
<dbReference type="Proteomes" id="UP000001072">
    <property type="component" value="Unassembled WGS sequence"/>
</dbReference>
<sequence length="268" mass="32082">MIMYNLKLSPITLGKDLSRPIRFKNIIRGIRLARTTPGEFINRYLPEDFFYRSRFSYILQTRFIDSTSYWAEEFFTKYEKFAMEEVDKLKTSSKDIRTEQLSNGGEIIPTNKLMSAYLQWAKQYHICNDLLRDFILCHMNPLNPVHSISWRPSFFHFKFGDPKLKNSFIKYLYKKASRLGLTKEQAYFRGKFQWEYSSFLKEREKANFAKKIYYKFQDWKYDSHQAWIAFKHKVLKLGSQSRAPFSSRLQSKVQTQARFEVVVSGRPH</sequence>
<dbReference type="EMBL" id="GL883123">
    <property type="protein sequence ID" value="EGG03579.1"/>
    <property type="molecule type" value="Genomic_DNA"/>
</dbReference>
<dbReference type="GeneID" id="18923646"/>